<evidence type="ECO:0000313" key="7">
    <source>
        <dbReference type="Proteomes" id="UP000822688"/>
    </source>
</evidence>
<dbReference type="NCBIfam" id="TIGR00087">
    <property type="entry name" value="surE"/>
    <property type="match status" value="1"/>
</dbReference>
<evidence type="ECO:0000256" key="1">
    <source>
        <dbReference type="ARBA" id="ARBA00011062"/>
    </source>
</evidence>
<dbReference type="Gene3D" id="3.40.1210.10">
    <property type="entry name" value="Survival protein SurE-like phosphatase/nucleotidase"/>
    <property type="match status" value="1"/>
</dbReference>
<accession>A0A8T0GCB6</accession>
<feature type="domain" description="Survival protein SurE-like phosphatase/nucleotidase" evidence="5">
    <location>
        <begin position="38"/>
        <end position="230"/>
    </location>
</feature>
<name>A0A8T0GCB6_CERPU</name>
<feature type="region of interest" description="Disordered" evidence="4">
    <location>
        <begin position="1"/>
        <end position="20"/>
    </location>
</feature>
<evidence type="ECO:0000256" key="3">
    <source>
        <dbReference type="ARBA" id="ARBA00022801"/>
    </source>
</evidence>
<dbReference type="AlphaFoldDB" id="A0A8T0GCB6"/>
<dbReference type="HAMAP" id="MF_00060">
    <property type="entry name" value="SurE"/>
    <property type="match status" value="1"/>
</dbReference>
<dbReference type="PANTHER" id="PTHR30457">
    <property type="entry name" value="5'-NUCLEOTIDASE SURE"/>
    <property type="match status" value="1"/>
</dbReference>
<keyword evidence="7" id="KW-1185">Reference proteome</keyword>
<organism evidence="6 7">
    <name type="scientific">Ceratodon purpureus</name>
    <name type="common">Fire moss</name>
    <name type="synonym">Dicranum purpureum</name>
    <dbReference type="NCBI Taxonomy" id="3225"/>
    <lineage>
        <taxon>Eukaryota</taxon>
        <taxon>Viridiplantae</taxon>
        <taxon>Streptophyta</taxon>
        <taxon>Embryophyta</taxon>
        <taxon>Bryophyta</taxon>
        <taxon>Bryophytina</taxon>
        <taxon>Bryopsida</taxon>
        <taxon>Dicranidae</taxon>
        <taxon>Pseudoditrichales</taxon>
        <taxon>Ditrichaceae</taxon>
        <taxon>Ceratodon</taxon>
    </lineage>
</organism>
<dbReference type="SUPFAM" id="SSF64167">
    <property type="entry name" value="SurE-like"/>
    <property type="match status" value="1"/>
</dbReference>
<comment type="similarity">
    <text evidence="1">Belongs to the SurE nucleotidase family.</text>
</comment>
<dbReference type="EMBL" id="CM026432">
    <property type="protein sequence ID" value="KAG0556660.1"/>
    <property type="molecule type" value="Genomic_DNA"/>
</dbReference>
<protein>
    <recommendedName>
        <fullName evidence="5">Survival protein SurE-like phosphatase/nucleotidase domain-containing protein</fullName>
    </recommendedName>
</protein>
<dbReference type="InterPro" id="IPR036523">
    <property type="entry name" value="SurE-like_sf"/>
</dbReference>
<sequence length="351" mass="37733">MYTGGHLPARFMKQEKKKEEEEEEEVVVVGKENGLPNVLVTNDDGINAPGLRALVAALVEDGSCNVFVCAPDSEKSAVSHSITPRDTLEVSQVKIPGATAFETSGTPADCVSLAFTASIFPWARPTLVLSGINKGSNCGYHIIYSGTVAGAREAAIAGVPGIALSLDWKRGQSTEKNFKTAAAVSLPLIKASLRDIQEGVYPTGFFLNVDVPFNPAEHKGYKVTRQGTSRLPLTWKKQTQERRMQRLKDTGVGLQMAQLGLAASAAGAARRATLKKQVPDVESVGAGEEPDKETSQKMFFRLEGSEVEVGGVAPDHDFGALEQGFVRFISFLALSFGIAVALERRYLAEMF</sequence>
<comment type="caution">
    <text evidence="6">The sequence shown here is derived from an EMBL/GenBank/DDBJ whole genome shotgun (WGS) entry which is preliminary data.</text>
</comment>
<gene>
    <name evidence="6" type="ORF">KC19_11G070300</name>
</gene>
<dbReference type="Proteomes" id="UP000822688">
    <property type="component" value="Chromosome 11"/>
</dbReference>
<reference evidence="6 7" key="1">
    <citation type="submission" date="2020-06" db="EMBL/GenBank/DDBJ databases">
        <title>WGS assembly of Ceratodon purpureus strain R40.</title>
        <authorList>
            <person name="Carey S.B."/>
            <person name="Jenkins J."/>
            <person name="Shu S."/>
            <person name="Lovell J.T."/>
            <person name="Sreedasyam A."/>
            <person name="Maumus F."/>
            <person name="Tiley G.P."/>
            <person name="Fernandez-Pozo N."/>
            <person name="Barry K."/>
            <person name="Chen C."/>
            <person name="Wang M."/>
            <person name="Lipzen A."/>
            <person name="Daum C."/>
            <person name="Saski C.A."/>
            <person name="Payton A.C."/>
            <person name="Mcbreen J.C."/>
            <person name="Conrad R.E."/>
            <person name="Kollar L.M."/>
            <person name="Olsson S."/>
            <person name="Huttunen S."/>
            <person name="Landis J.B."/>
            <person name="Wickett N.J."/>
            <person name="Johnson M.G."/>
            <person name="Rensing S.A."/>
            <person name="Grimwood J."/>
            <person name="Schmutz J."/>
            <person name="Mcdaniel S.F."/>
        </authorList>
    </citation>
    <scope>NUCLEOTIDE SEQUENCE [LARGE SCALE GENOMIC DNA]</scope>
    <source>
        <strain evidence="6 7">R40</strain>
    </source>
</reference>
<dbReference type="GO" id="GO:0046872">
    <property type="term" value="F:metal ion binding"/>
    <property type="evidence" value="ECO:0007669"/>
    <property type="project" value="UniProtKB-KW"/>
</dbReference>
<evidence type="ECO:0000259" key="5">
    <source>
        <dbReference type="Pfam" id="PF01975"/>
    </source>
</evidence>
<evidence type="ECO:0000256" key="2">
    <source>
        <dbReference type="ARBA" id="ARBA00022723"/>
    </source>
</evidence>
<evidence type="ECO:0000313" key="6">
    <source>
        <dbReference type="EMBL" id="KAG0556660.1"/>
    </source>
</evidence>
<keyword evidence="3" id="KW-0378">Hydrolase</keyword>
<dbReference type="InterPro" id="IPR002828">
    <property type="entry name" value="SurE-like_Pase/nucleotidase"/>
</dbReference>
<dbReference type="InterPro" id="IPR030048">
    <property type="entry name" value="SurE"/>
</dbReference>
<keyword evidence="2" id="KW-0479">Metal-binding</keyword>
<dbReference type="GO" id="GO:0008252">
    <property type="term" value="F:nucleotidase activity"/>
    <property type="evidence" value="ECO:0007669"/>
    <property type="project" value="InterPro"/>
</dbReference>
<proteinExistence type="inferred from homology"/>
<dbReference type="Pfam" id="PF01975">
    <property type="entry name" value="SurE"/>
    <property type="match status" value="1"/>
</dbReference>
<evidence type="ECO:0000256" key="4">
    <source>
        <dbReference type="SAM" id="MobiDB-lite"/>
    </source>
</evidence>
<dbReference type="PANTHER" id="PTHR30457:SF0">
    <property type="entry name" value="PHOSPHATASE, PUTATIVE (AFU_ORTHOLOGUE AFUA_4G01070)-RELATED"/>
    <property type="match status" value="1"/>
</dbReference>